<accession>A0ABW0CHS6</accession>
<dbReference type="RefSeq" id="WP_380850415.1">
    <property type="nucleotide sequence ID" value="NZ_JBHSKM010000005.1"/>
</dbReference>
<feature type="domain" description="Phage tail tape measure protein" evidence="3">
    <location>
        <begin position="137"/>
        <end position="332"/>
    </location>
</feature>
<dbReference type="InterPro" id="IPR010090">
    <property type="entry name" value="Phage_tape_meas"/>
</dbReference>
<evidence type="ECO:0000313" key="5">
    <source>
        <dbReference type="Proteomes" id="UP001596263"/>
    </source>
</evidence>
<evidence type="ECO:0000256" key="1">
    <source>
        <dbReference type="ARBA" id="ARBA00022612"/>
    </source>
</evidence>
<dbReference type="PANTHER" id="PTHR37813:SF1">
    <property type="entry name" value="FELS-2 PROPHAGE PROTEIN"/>
    <property type="match status" value="1"/>
</dbReference>
<reference evidence="5" key="1">
    <citation type="journal article" date="2019" name="Int. J. Syst. Evol. Microbiol.">
        <title>The Global Catalogue of Microorganisms (GCM) 10K type strain sequencing project: providing services to taxonomists for standard genome sequencing and annotation.</title>
        <authorList>
            <consortium name="The Broad Institute Genomics Platform"/>
            <consortium name="The Broad Institute Genome Sequencing Center for Infectious Disease"/>
            <person name="Wu L."/>
            <person name="Ma J."/>
        </authorList>
    </citation>
    <scope>NUCLEOTIDE SEQUENCE [LARGE SCALE GENOMIC DNA]</scope>
    <source>
        <strain evidence="5">KCTC 42586</strain>
    </source>
</reference>
<proteinExistence type="predicted"/>
<feature type="transmembrane region" description="Helical" evidence="2">
    <location>
        <begin position="484"/>
        <end position="508"/>
    </location>
</feature>
<dbReference type="Pfam" id="PF10145">
    <property type="entry name" value="PhageMin_Tail"/>
    <property type="match status" value="1"/>
</dbReference>
<sequence>MALLVGELAATVSIDDSGAAAGMDRARAAVQSGGDRIAAAAEAAGDEAGAALGDGLAEGAADGAEQASSGMGTALRGFAAAAIGAAIGGALMGGIGKALEQSKIPGQLQAQLGTTGPVAAAYGKVAGDLYAGAIVESVEEGADIVKGIARGGLLPPDATQGQVKQLATQVASAASVMGEDVSKVSRAVGTMMKTGLADSAQEALDVLVKGSQNGIDVAEDLLDTFSEYPTEFRQLGLDAQTSMGLLQQGLKGGARDADVVADSLKEFTLQAQGMSEATATAYEDLGFSAESMQKVFQKGGPEAAKALDQILDKLRGVKDPAKQSEIALGLFGTKAEDMQKAIHSLDPSNAVKALGDVKGATDKAGDALHDNAATKIEAFKRGIEQKVVGVLGNYLVPGLEKAADWIGEGGLGGAFRASVGWISEHSTALSIAAGVIGVLMLPTLIALGVTAWTTTTAVVTGWATQTAAGVTAAARFVLLNAGILAGWVAQGLGAGAAALRVVGAWVLMGTQSLIQGARMAAAWLLAMGPIALVIAAVVGIVALVVANWDKITAATAAAWDWVWGKLKGIGETILQFFLNWTLVGLIIKHWDSIKSGTVRVWNATVDWVRGIPGRIVDFFLNWTLVGLIIKHWDSIKSGTQRKAGELLAFVRGLPGSIASYFGNFGSMLYDKGRDLIMGLWNGIKGMGSWLRSTLMSWAKDLIPGPIAKALGIRSPSRLMRDKIGKWIPAGIVEGIKAGSPAVDRTMRRLVTVPDAPQLAPAGGPAYGAGAQGGWGGPAVHIENWHAGSASADETAVALAWHAKGRG</sequence>
<evidence type="ECO:0000256" key="2">
    <source>
        <dbReference type="SAM" id="Phobius"/>
    </source>
</evidence>
<feature type="transmembrane region" description="Helical" evidence="2">
    <location>
        <begin position="428"/>
        <end position="452"/>
    </location>
</feature>
<feature type="transmembrane region" description="Helical" evidence="2">
    <location>
        <begin position="520"/>
        <end position="548"/>
    </location>
</feature>
<dbReference type="Proteomes" id="UP001596263">
    <property type="component" value="Unassembled WGS sequence"/>
</dbReference>
<dbReference type="EMBL" id="JBHSKM010000005">
    <property type="protein sequence ID" value="MFC5214315.1"/>
    <property type="molecule type" value="Genomic_DNA"/>
</dbReference>
<comment type="caution">
    <text evidence="4">The sequence shown here is derived from an EMBL/GenBank/DDBJ whole genome shotgun (WGS) entry which is preliminary data.</text>
</comment>
<keyword evidence="2" id="KW-0812">Transmembrane</keyword>
<gene>
    <name evidence="4" type="ORF">ACFPQ9_10805</name>
</gene>
<dbReference type="PANTHER" id="PTHR37813">
    <property type="entry name" value="FELS-2 PROPHAGE PROTEIN"/>
    <property type="match status" value="1"/>
</dbReference>
<organism evidence="4 5">
    <name type="scientific">Streptomyces coerulescens</name>
    <dbReference type="NCBI Taxonomy" id="29304"/>
    <lineage>
        <taxon>Bacteria</taxon>
        <taxon>Bacillati</taxon>
        <taxon>Actinomycetota</taxon>
        <taxon>Actinomycetes</taxon>
        <taxon>Kitasatosporales</taxon>
        <taxon>Streptomycetaceae</taxon>
        <taxon>Streptomyces</taxon>
    </lineage>
</organism>
<keyword evidence="5" id="KW-1185">Reference proteome</keyword>
<name>A0ABW0CHS6_STRCD</name>
<evidence type="ECO:0000259" key="3">
    <source>
        <dbReference type="Pfam" id="PF10145"/>
    </source>
</evidence>
<keyword evidence="1" id="KW-1188">Viral release from host cell</keyword>
<protein>
    <submittedName>
        <fullName evidence="4">Phage tail tape measure protein</fullName>
    </submittedName>
</protein>
<evidence type="ECO:0000313" key="4">
    <source>
        <dbReference type="EMBL" id="MFC5214315.1"/>
    </source>
</evidence>
<keyword evidence="2" id="KW-1133">Transmembrane helix</keyword>
<keyword evidence="2" id="KW-0472">Membrane</keyword>